<keyword evidence="2" id="KW-1185">Reference proteome</keyword>
<proteinExistence type="predicted"/>
<dbReference type="AlphaFoldDB" id="A0A4S4FXM8"/>
<evidence type="ECO:0000313" key="2">
    <source>
        <dbReference type="Proteomes" id="UP000307380"/>
    </source>
</evidence>
<reference evidence="1 2" key="1">
    <citation type="submission" date="2019-04" db="EMBL/GenBank/DDBJ databases">
        <authorList>
            <person name="Jiang L."/>
        </authorList>
    </citation>
    <scope>NUCLEOTIDE SEQUENCE [LARGE SCALE GENOMIC DNA]</scope>
    <source>
        <strain evidence="1 2">YIM 131861</strain>
    </source>
</reference>
<organism evidence="1 2">
    <name type="scientific">Orlajensenia flava</name>
    <dbReference type="NCBI Taxonomy" id="2565934"/>
    <lineage>
        <taxon>Bacteria</taxon>
        <taxon>Bacillati</taxon>
        <taxon>Actinomycetota</taxon>
        <taxon>Actinomycetes</taxon>
        <taxon>Micrococcales</taxon>
        <taxon>Microbacteriaceae</taxon>
        <taxon>Orlajensenia</taxon>
    </lineage>
</organism>
<dbReference type="OrthoDB" id="5120099at2"/>
<dbReference type="Proteomes" id="UP000307380">
    <property type="component" value="Unassembled WGS sequence"/>
</dbReference>
<comment type="caution">
    <text evidence="1">The sequence shown here is derived from an EMBL/GenBank/DDBJ whole genome shotgun (WGS) entry which is preliminary data.</text>
</comment>
<dbReference type="EMBL" id="SSSN01000003">
    <property type="protein sequence ID" value="THG35780.1"/>
    <property type="molecule type" value="Genomic_DNA"/>
</dbReference>
<gene>
    <name evidence="1" type="ORF">E6C70_07060</name>
</gene>
<dbReference type="RefSeq" id="WP_136423539.1">
    <property type="nucleotide sequence ID" value="NZ_OZ241748.1"/>
</dbReference>
<accession>A0A4S4FXM8</accession>
<sequence>MADWHPMLETVEPIPGLWLLVDSFQREYGRVRLVRRGSEVGYRAEFRGELVGYFLTLRAACFRVHMAFVDSHGRRGDGVWGLYKGKEQKS</sequence>
<protein>
    <submittedName>
        <fullName evidence="1">Uncharacterized protein</fullName>
    </submittedName>
</protein>
<evidence type="ECO:0000313" key="1">
    <source>
        <dbReference type="EMBL" id="THG35780.1"/>
    </source>
</evidence>
<name>A0A4S4FXM8_9MICO</name>